<evidence type="ECO:0000259" key="7">
    <source>
        <dbReference type="PROSITE" id="PS50600"/>
    </source>
</evidence>
<comment type="similarity">
    <text evidence="1">Belongs to the peptidase C48 family.</text>
</comment>
<evidence type="ECO:0000256" key="3">
    <source>
        <dbReference type="ARBA" id="ARBA00022670"/>
    </source>
</evidence>
<dbReference type="STRING" id="1209926.A0A1G4AU85"/>
<keyword evidence="9" id="KW-1185">Reference proteome</keyword>
<evidence type="ECO:0000256" key="4">
    <source>
        <dbReference type="ARBA" id="ARBA00022786"/>
    </source>
</evidence>
<feature type="region of interest" description="Disordered" evidence="6">
    <location>
        <begin position="1023"/>
        <end position="1116"/>
    </location>
</feature>
<evidence type="ECO:0000256" key="6">
    <source>
        <dbReference type="SAM" id="MobiDB-lite"/>
    </source>
</evidence>
<feature type="compositionally biased region" description="Polar residues" evidence="6">
    <location>
        <begin position="1386"/>
        <end position="1396"/>
    </location>
</feature>
<dbReference type="PANTHER" id="PTHR46896">
    <property type="entry name" value="SENTRIN-SPECIFIC PROTEASE"/>
    <property type="match status" value="1"/>
</dbReference>
<feature type="compositionally biased region" description="Basic and acidic residues" evidence="6">
    <location>
        <begin position="295"/>
        <end position="304"/>
    </location>
</feature>
<keyword evidence="4" id="KW-0833">Ubl conjugation pathway</keyword>
<keyword evidence="5" id="KW-0378">Hydrolase</keyword>
<dbReference type="RefSeq" id="XP_022469824.1">
    <property type="nucleotide sequence ID" value="XM_022623662.1"/>
</dbReference>
<dbReference type="Gene3D" id="3.40.395.10">
    <property type="entry name" value="Adenoviral Proteinase, Chain A"/>
    <property type="match status" value="1"/>
</dbReference>
<feature type="region of interest" description="Disordered" evidence="6">
    <location>
        <begin position="1"/>
        <end position="88"/>
    </location>
</feature>
<feature type="compositionally biased region" description="Low complexity" evidence="6">
    <location>
        <begin position="165"/>
        <end position="177"/>
    </location>
</feature>
<keyword evidence="3 8" id="KW-0645">Protease</keyword>
<feature type="compositionally biased region" description="Basic and acidic residues" evidence="6">
    <location>
        <begin position="319"/>
        <end position="333"/>
    </location>
</feature>
<protein>
    <submittedName>
        <fullName evidence="8">Sentrin-specific protease</fullName>
    </submittedName>
</protein>
<evidence type="ECO:0000313" key="8">
    <source>
        <dbReference type="EMBL" id="OHE92656.1"/>
    </source>
</evidence>
<dbReference type="InterPro" id="IPR038765">
    <property type="entry name" value="Papain-like_cys_pep_sf"/>
</dbReference>
<feature type="compositionally biased region" description="Low complexity" evidence="6">
    <location>
        <begin position="1357"/>
        <end position="1367"/>
    </location>
</feature>
<feature type="compositionally biased region" description="Low complexity" evidence="6">
    <location>
        <begin position="1227"/>
        <end position="1242"/>
    </location>
</feature>
<feature type="compositionally biased region" description="Polar residues" evidence="6">
    <location>
        <begin position="375"/>
        <end position="386"/>
    </location>
</feature>
<evidence type="ECO:0000313" key="9">
    <source>
        <dbReference type="Proteomes" id="UP000176998"/>
    </source>
</evidence>
<feature type="compositionally biased region" description="Basic and acidic residues" evidence="6">
    <location>
        <begin position="638"/>
        <end position="648"/>
    </location>
</feature>
<feature type="region of interest" description="Disordered" evidence="6">
    <location>
        <begin position="1136"/>
        <end position="1165"/>
    </location>
</feature>
<reference evidence="8 9" key="1">
    <citation type="submission" date="2016-09" db="EMBL/GenBank/DDBJ databases">
        <authorList>
            <person name="Capua I."/>
            <person name="De Benedictis P."/>
            <person name="Joannis T."/>
            <person name="Lombin L.H."/>
            <person name="Cattoli G."/>
        </authorList>
    </citation>
    <scope>NUCLEOTIDE SEQUENCE [LARGE SCALE GENOMIC DNA]</scope>
    <source>
        <strain evidence="8 9">IMI 309357</strain>
    </source>
</reference>
<feature type="compositionally biased region" description="Polar residues" evidence="6">
    <location>
        <begin position="14"/>
        <end position="28"/>
    </location>
</feature>
<feature type="domain" description="Ubiquitin-like protease family profile" evidence="7">
    <location>
        <begin position="699"/>
        <end position="971"/>
    </location>
</feature>
<feature type="compositionally biased region" description="Polar residues" evidence="6">
    <location>
        <begin position="253"/>
        <end position="268"/>
    </location>
</feature>
<evidence type="ECO:0000256" key="1">
    <source>
        <dbReference type="ARBA" id="ARBA00005234"/>
    </source>
</evidence>
<feature type="compositionally biased region" description="Acidic residues" evidence="6">
    <location>
        <begin position="305"/>
        <end position="314"/>
    </location>
</feature>
<dbReference type="PROSITE" id="PS50600">
    <property type="entry name" value="ULP_PROTEASE"/>
    <property type="match status" value="1"/>
</dbReference>
<feature type="compositionally biased region" description="Low complexity" evidence="6">
    <location>
        <begin position="203"/>
        <end position="236"/>
    </location>
</feature>
<sequence length="1413" mass="155462">MTEGKNTESRQPGDGTQESGTIPPTDTVSFPPLPSRASSPCDETTQKGAPSSPSDLYAPCSTPNAPRPHTPRLRSAAENAEDGALEQTAHAAERAIGIEERGKQAFSQVAYVSSSQKTFMKRKGRTSEELLQRYRDDACNSFPTYGTSKDGVPVPDPMSTKNRRLLNGGLTGGINTLQRGSDVSSKRHINESPRLAKRRKTQPEAAATEASAQAAFTTQSFAPIPTSSSLSPQTPTLVDLTNSQQPADVEAASNRSTHSLNSTANGNEFKNVEKAHNGLSKKSGTRPRPRPRRLQVRESKKPEGYDCDVEDEIGQDQPVLDKRARRDSREGPRKAAWRRPQRRTAEEITEVSEDDELAIQTGRSRRAQDDISDGDGTSLNGATANRTRGDMTKVNFGQSTANPKDAVLQSEQSQPVIPKDFVLTVMRAVSGKDTFEAKKPEDCILLKIGQDSRSLIAFDPAGERFSKSGWLDVKLMFCTKIYFSTTGAQFAVVWRSSTAQIGGLLVLEFAGPGDAHTLGLWAETKVNSFPTQRTDCSSKDSQYLQKIYDKQKAAADKWEDRKDSQPDDIKLLEHKEASKTKADATSVPWSQSKPSPVRNPLLRGNMRAEDPSHSSNPESKTSAYFAPTHYNSATEPQQTKDLRPREARNTASKRVHESPLSIFKRKSPSPVTWIQQNPDWDKIWNEKPLIFPATGKNRSSVYRDDISRLEEGEYLNDNLIGFYLRYLQVHLEKEKKSISERIYIMNTYFYPKLTDVKAGRGINYEGVKSWTAKVDLFSYDYIVVPVNESAHWYLAIVCNPSKLLKTNDGEPKIQNVKPLDETKEEPKENAQEKLGAISSEEEGMVSTVGEQVEQMSLEESKPIEEEKKEEPRPGKKEKGQPAKQRQSRKSTGIAGRKQDPTEARVITLDSLGVGHSPTCGNLKAYLVREAKDKRSMEVEPPGTFGLTAKNIPEQEDHASCGAFLLGYMREFLKDPDGVVTKLVRKERLEWDITSPAMRSELRTIIIEQRKMQNATLAAERIAKRKSTGQPLAPGKLPSEGQESEPATPRTPQHVVDVPKNPSSTVKGSPAIGRLPPHNRSSPPAKTKPSDATPLLAEPESATHDRPVTEIEKATDVPRVVDVEQASELGIIEQAATDPQEQHDTACEPGSAVDHAISSGRTNLPTNHECDVIRALVDNLDEQPATPKRTAWHTGTSGGVQLRTSPRHSKTKAVEANESSKMLPALKPSPAQSSAQKASGSRGSNKKLGNSQMMLGPLESSPAQSAGHKKAGLRGPKRKLSNSEEMLCNLSSPPPKAARKDEKYGPQPPKGDSPSQQLLAELRSPSESTQGEGSTSRSDVKMQDSIIIEDPESPKTPPRTLTKTPTQKSHYFRSRSSPQSVREKRNLSLQEQKVRSSVITSIEQDSETVDLTVN</sequence>
<dbReference type="GO" id="GO:0006508">
    <property type="term" value="P:proteolysis"/>
    <property type="evidence" value="ECO:0007669"/>
    <property type="project" value="UniProtKB-KW"/>
</dbReference>
<accession>A0A1G4AU85</accession>
<evidence type="ECO:0000256" key="5">
    <source>
        <dbReference type="ARBA" id="ARBA00022801"/>
    </source>
</evidence>
<feature type="compositionally biased region" description="Basic and acidic residues" evidence="6">
    <location>
        <begin position="1100"/>
        <end position="1116"/>
    </location>
</feature>
<gene>
    <name evidence="8" type="ORF">CORC01_12040</name>
</gene>
<feature type="region of interest" description="Disordered" evidence="6">
    <location>
        <begin position="1180"/>
        <end position="1396"/>
    </location>
</feature>
<dbReference type="GO" id="GO:0016926">
    <property type="term" value="P:protein desumoylation"/>
    <property type="evidence" value="ECO:0007669"/>
    <property type="project" value="TreeGrafter"/>
</dbReference>
<dbReference type="GO" id="GO:0005634">
    <property type="term" value="C:nucleus"/>
    <property type="evidence" value="ECO:0007669"/>
    <property type="project" value="TreeGrafter"/>
</dbReference>
<dbReference type="InterPro" id="IPR003653">
    <property type="entry name" value="Peptidase_C48_C"/>
</dbReference>
<dbReference type="EMBL" id="MJBS01000141">
    <property type="protein sequence ID" value="OHE92656.1"/>
    <property type="molecule type" value="Genomic_DNA"/>
</dbReference>
<feature type="compositionally biased region" description="Polar residues" evidence="6">
    <location>
        <begin position="613"/>
        <end position="622"/>
    </location>
</feature>
<feature type="compositionally biased region" description="Basic residues" evidence="6">
    <location>
        <begin position="1266"/>
        <end position="1279"/>
    </location>
</feature>
<dbReference type="GO" id="GO:0005737">
    <property type="term" value="C:cytoplasm"/>
    <property type="evidence" value="ECO:0007669"/>
    <property type="project" value="TreeGrafter"/>
</dbReference>
<organism evidence="8 9">
    <name type="scientific">Colletotrichum orchidophilum</name>
    <dbReference type="NCBI Taxonomy" id="1209926"/>
    <lineage>
        <taxon>Eukaryota</taxon>
        <taxon>Fungi</taxon>
        <taxon>Dikarya</taxon>
        <taxon>Ascomycota</taxon>
        <taxon>Pezizomycotina</taxon>
        <taxon>Sordariomycetes</taxon>
        <taxon>Hypocreomycetidae</taxon>
        <taxon>Glomerellales</taxon>
        <taxon>Glomerellaceae</taxon>
        <taxon>Colletotrichum</taxon>
    </lineage>
</organism>
<dbReference type="InterPro" id="IPR057501">
    <property type="entry name" value="DeUb_enz_PH"/>
</dbReference>
<dbReference type="GeneID" id="34565172"/>
<dbReference type="InterPro" id="IPR051947">
    <property type="entry name" value="Sentrin-specific_protease"/>
</dbReference>
<feature type="compositionally biased region" description="Polar residues" evidence="6">
    <location>
        <begin position="1324"/>
        <end position="1336"/>
    </location>
</feature>
<proteinExistence type="inferred from homology"/>
<dbReference type="Proteomes" id="UP000176998">
    <property type="component" value="Unassembled WGS sequence"/>
</dbReference>
<feature type="region of interest" description="Disordered" evidence="6">
    <location>
        <begin position="807"/>
        <end position="902"/>
    </location>
</feature>
<feature type="region of interest" description="Disordered" evidence="6">
    <location>
        <begin position="574"/>
        <end position="659"/>
    </location>
</feature>
<dbReference type="GO" id="GO:0070139">
    <property type="term" value="F:SUMO-specific endopeptidase activity"/>
    <property type="evidence" value="ECO:0007669"/>
    <property type="project" value="TreeGrafter"/>
</dbReference>
<feature type="compositionally biased region" description="Basic and acidic residues" evidence="6">
    <location>
        <begin position="858"/>
        <end position="880"/>
    </location>
</feature>
<feature type="compositionally biased region" description="Acidic residues" evidence="6">
    <location>
        <begin position="347"/>
        <end position="357"/>
    </location>
</feature>
<feature type="region of interest" description="Disordered" evidence="6">
    <location>
        <begin position="143"/>
        <end position="399"/>
    </location>
</feature>
<keyword evidence="2" id="KW-0597">Phosphoprotein</keyword>
<dbReference type="Pfam" id="PF25424">
    <property type="entry name" value="PH_35"/>
    <property type="match status" value="1"/>
</dbReference>
<feature type="compositionally biased region" description="Polar residues" evidence="6">
    <location>
        <begin position="36"/>
        <end position="54"/>
    </location>
</feature>
<dbReference type="OrthoDB" id="442460at2759"/>
<comment type="caution">
    <text evidence="8">The sequence shown here is derived from an EMBL/GenBank/DDBJ whole genome shotgun (WGS) entry which is preliminary data.</text>
</comment>
<dbReference type="Pfam" id="PF02902">
    <property type="entry name" value="Peptidase_C48"/>
    <property type="match status" value="1"/>
</dbReference>
<dbReference type="PANTHER" id="PTHR46896:SF3">
    <property type="entry name" value="FI06413P-RELATED"/>
    <property type="match status" value="1"/>
</dbReference>
<dbReference type="SUPFAM" id="SSF54001">
    <property type="entry name" value="Cysteine proteinases"/>
    <property type="match status" value="1"/>
</dbReference>
<feature type="compositionally biased region" description="Basic residues" evidence="6">
    <location>
        <begin position="283"/>
        <end position="294"/>
    </location>
</feature>
<name>A0A1G4AU85_9PEZI</name>
<feature type="compositionally biased region" description="Basic and acidic residues" evidence="6">
    <location>
        <begin position="818"/>
        <end position="831"/>
    </location>
</feature>
<evidence type="ECO:0000256" key="2">
    <source>
        <dbReference type="ARBA" id="ARBA00022553"/>
    </source>
</evidence>